<evidence type="ECO:0000259" key="8">
    <source>
        <dbReference type="Pfam" id="PF00082"/>
    </source>
</evidence>
<feature type="domain" description="Peptidase S8/S53" evidence="8">
    <location>
        <begin position="166"/>
        <end position="450"/>
    </location>
</feature>
<feature type="active site" description="Charge relay system" evidence="6 7">
    <location>
        <position position="396"/>
    </location>
</feature>
<dbReference type="NCBIfam" id="TIGR04183">
    <property type="entry name" value="Por_Secre_tail"/>
    <property type="match status" value="1"/>
</dbReference>
<evidence type="ECO:0000256" key="7">
    <source>
        <dbReference type="PROSITE-ProRule" id="PRU01240"/>
    </source>
</evidence>
<organism evidence="9 10">
    <name type="scientific">Flavobacterium caeni</name>
    <dbReference type="NCBI Taxonomy" id="490189"/>
    <lineage>
        <taxon>Bacteria</taxon>
        <taxon>Pseudomonadati</taxon>
        <taxon>Bacteroidota</taxon>
        <taxon>Flavobacteriia</taxon>
        <taxon>Flavobacteriales</taxon>
        <taxon>Flavobacteriaceae</taxon>
        <taxon>Flavobacterium</taxon>
    </lineage>
</organism>
<evidence type="ECO:0000313" key="10">
    <source>
        <dbReference type="Proteomes" id="UP000199354"/>
    </source>
</evidence>
<evidence type="ECO:0000313" key="9">
    <source>
        <dbReference type="EMBL" id="SCY92483.1"/>
    </source>
</evidence>
<keyword evidence="3" id="KW-0732">Signal</keyword>
<evidence type="ECO:0000256" key="2">
    <source>
        <dbReference type="ARBA" id="ARBA00022670"/>
    </source>
</evidence>
<dbReference type="RefSeq" id="WP_091145826.1">
    <property type="nucleotide sequence ID" value="NZ_FMVF01000017.1"/>
</dbReference>
<sequence>MRNIFTLFLLIGVAVNAQTLRHIDNHLIVKLNESAYAQSGVDIATKTFGLTTLDALNAEIGLAEVSAIGQPAKTRTFLLEFAQAIDAETLAVRYERLGVLDYAVPNRIGSAAAQPSEVFPNDTRFNRQWALYNIGPGQAGVGPLTPVADADLDMELAWDVQTGDPEMVIAVIDGGARLTHPDLASRLWTNSAETANGVDDDGNGLIDDIYGWDYFFNDNDPTDERGHGTNVSGIIGAVANNGNLYAGANWNSKLMQLKCIDYDLNATYASVANSVYYAVDKGAKILNMSLGFAPASQVLEDFVVYAKEHNVLITAAMMNFNNNTTYYPAGYSLTHDNVIACGSSSPNDYRTVPFDWSPTSGSNFGNHINVVAPGIYIYSLAFYSDTVFTVSWSGTSMATPHVASVASLVWAEAPDLTPAQVRDLIQDTAQDQVGNPSEDTAGFDTYMGYGRANAHQAVLAAQQLTKADFGHREQVFKIINPVTQDQLEIFCNGSFTGVYDLTLHTMDGKLIHSQKKEITAGANAVPFPFASGSYMMALKSGAYTKVFKIVKQ</sequence>
<evidence type="ECO:0000256" key="1">
    <source>
        <dbReference type="ARBA" id="ARBA00011073"/>
    </source>
</evidence>
<feature type="active site" description="Charge relay system" evidence="6 7">
    <location>
        <position position="227"/>
    </location>
</feature>
<comment type="similarity">
    <text evidence="1 7">Belongs to the peptidase S8 family.</text>
</comment>
<dbReference type="Proteomes" id="UP000199354">
    <property type="component" value="Unassembled WGS sequence"/>
</dbReference>
<keyword evidence="4 7" id="KW-0378">Hydrolase</keyword>
<name>A0A1G5JVS2_9FLAO</name>
<dbReference type="PROSITE" id="PS51892">
    <property type="entry name" value="SUBTILASE"/>
    <property type="match status" value="1"/>
</dbReference>
<keyword evidence="2 7" id="KW-0645">Protease</keyword>
<dbReference type="InterPro" id="IPR000209">
    <property type="entry name" value="Peptidase_S8/S53_dom"/>
</dbReference>
<dbReference type="PROSITE" id="PS00137">
    <property type="entry name" value="SUBTILASE_HIS"/>
    <property type="match status" value="1"/>
</dbReference>
<dbReference type="Pfam" id="PF00082">
    <property type="entry name" value="Peptidase_S8"/>
    <property type="match status" value="1"/>
</dbReference>
<dbReference type="InterPro" id="IPR034204">
    <property type="entry name" value="PfSUB1-like_cat_dom"/>
</dbReference>
<dbReference type="InterPro" id="IPR051048">
    <property type="entry name" value="Peptidase_S8/S53_subtilisin"/>
</dbReference>
<dbReference type="PANTHER" id="PTHR43399:SF4">
    <property type="entry name" value="CELL WALL-ASSOCIATED PROTEASE"/>
    <property type="match status" value="1"/>
</dbReference>
<dbReference type="InterPro" id="IPR026444">
    <property type="entry name" value="Secre_tail"/>
</dbReference>
<proteinExistence type="inferred from homology"/>
<evidence type="ECO:0000256" key="6">
    <source>
        <dbReference type="PIRSR" id="PIRSR615500-1"/>
    </source>
</evidence>
<dbReference type="CDD" id="cd07473">
    <property type="entry name" value="Peptidases_S8_Subtilisin_like"/>
    <property type="match status" value="1"/>
</dbReference>
<protein>
    <submittedName>
        <fullName evidence="9">Por secretion system C-terminal sorting domain-containing protein</fullName>
    </submittedName>
</protein>
<dbReference type="GO" id="GO:0004252">
    <property type="term" value="F:serine-type endopeptidase activity"/>
    <property type="evidence" value="ECO:0007669"/>
    <property type="project" value="UniProtKB-UniRule"/>
</dbReference>
<evidence type="ECO:0000256" key="4">
    <source>
        <dbReference type="ARBA" id="ARBA00022801"/>
    </source>
</evidence>
<keyword evidence="5 7" id="KW-0720">Serine protease</keyword>
<accession>A0A1G5JVS2</accession>
<dbReference type="InterPro" id="IPR022398">
    <property type="entry name" value="Peptidase_S8_His-AS"/>
</dbReference>
<dbReference type="AlphaFoldDB" id="A0A1G5JVS2"/>
<dbReference type="PRINTS" id="PR00723">
    <property type="entry name" value="SUBTILISIN"/>
</dbReference>
<dbReference type="GO" id="GO:0006508">
    <property type="term" value="P:proteolysis"/>
    <property type="evidence" value="ECO:0007669"/>
    <property type="project" value="UniProtKB-KW"/>
</dbReference>
<evidence type="ECO:0000256" key="5">
    <source>
        <dbReference type="ARBA" id="ARBA00022825"/>
    </source>
</evidence>
<dbReference type="SUPFAM" id="SSF52743">
    <property type="entry name" value="Subtilisin-like"/>
    <property type="match status" value="1"/>
</dbReference>
<dbReference type="OrthoDB" id="1055762at2"/>
<evidence type="ECO:0000256" key="3">
    <source>
        <dbReference type="ARBA" id="ARBA00022729"/>
    </source>
</evidence>
<feature type="active site" description="Charge relay system" evidence="6 7">
    <location>
        <position position="173"/>
    </location>
</feature>
<gene>
    <name evidence="9" type="ORF">SAMN02927903_02930</name>
</gene>
<dbReference type="PANTHER" id="PTHR43399">
    <property type="entry name" value="SUBTILISIN-RELATED"/>
    <property type="match status" value="1"/>
</dbReference>
<dbReference type="InterPro" id="IPR015500">
    <property type="entry name" value="Peptidase_S8_subtilisin-rel"/>
</dbReference>
<dbReference type="STRING" id="490189.SAMN02927903_02930"/>
<dbReference type="Gene3D" id="3.40.50.200">
    <property type="entry name" value="Peptidase S8/S53 domain"/>
    <property type="match status" value="1"/>
</dbReference>
<reference evidence="9 10" key="1">
    <citation type="submission" date="2016-10" db="EMBL/GenBank/DDBJ databases">
        <authorList>
            <person name="de Groot N.N."/>
        </authorList>
    </citation>
    <scope>NUCLEOTIDE SEQUENCE [LARGE SCALE GENOMIC DNA]</scope>
    <source>
        <strain evidence="9 10">CGMCC 1.7031</strain>
    </source>
</reference>
<dbReference type="EMBL" id="FMVF01000017">
    <property type="protein sequence ID" value="SCY92483.1"/>
    <property type="molecule type" value="Genomic_DNA"/>
</dbReference>
<dbReference type="InterPro" id="IPR036852">
    <property type="entry name" value="Peptidase_S8/S53_dom_sf"/>
</dbReference>
<keyword evidence="10" id="KW-1185">Reference proteome</keyword>